<sequence>MLFGAIFLYMIITVIMYATSDHVTSYQVTEGPLTKNPVCTALALRTEQLVKAEQEGFAAYYAREGMQVRKNGLVYAVESQKQEQSTEVALSEEQLQDIRSDIAKFSNGFDGNNFLDTYSFKYELQGSILQDSGAVSYLEAQQALSQDNSQDSAQDGVLQGYPVGMSVPMGSQDIYTAPTAGVVVYSKDGYEEKTADSLTQADFDQKSYQSVNLLSQDKISSGDDVYKLITSEEWTLMIPLTDQLAATLSSQLADTNSGKSQITVKFLKDGENQKGMLSLVTIGDQKTAKIELKNSMVRYASDRFLQVELLINTQSGLKIPVSSIVTKEFYLIPREFLTLGANGTDRGFLREIQSDGGEISTEFVSASIYREVDDRGKEIAEGSESSSGGSCYVDKATLQEGDILRKPDSGETFVVGEIDYLEGVYCINKGYAEFRQIALLDQNEEYCIVDSSTPYGLDVFDSIVQDGGSVQEEDILY</sequence>
<dbReference type="EMBL" id="DWVZ01000078">
    <property type="protein sequence ID" value="HJC63154.1"/>
    <property type="molecule type" value="Genomic_DNA"/>
</dbReference>
<reference evidence="2" key="1">
    <citation type="journal article" date="2021" name="PeerJ">
        <title>Extensive microbial diversity within the chicken gut microbiome revealed by metagenomics and culture.</title>
        <authorList>
            <person name="Gilroy R."/>
            <person name="Ravi A."/>
            <person name="Getino M."/>
            <person name="Pursley I."/>
            <person name="Horton D.L."/>
            <person name="Alikhan N.F."/>
            <person name="Baker D."/>
            <person name="Gharbi K."/>
            <person name="Hall N."/>
            <person name="Watson M."/>
            <person name="Adriaenssens E.M."/>
            <person name="Foster-Nyarko E."/>
            <person name="Jarju S."/>
            <person name="Secka A."/>
            <person name="Antonio M."/>
            <person name="Oren A."/>
            <person name="Chaudhuri R.R."/>
            <person name="La Ragione R."/>
            <person name="Hildebrand F."/>
            <person name="Pallen M.J."/>
        </authorList>
    </citation>
    <scope>NUCLEOTIDE SEQUENCE</scope>
    <source>
        <strain evidence="2">ChiBcec2-3848</strain>
    </source>
</reference>
<dbReference type="AlphaFoldDB" id="A0A9D2PMX2"/>
<accession>A0A9D2PMX2</accession>
<dbReference type="Proteomes" id="UP000823886">
    <property type="component" value="Unassembled WGS sequence"/>
</dbReference>
<proteinExistence type="predicted"/>
<reference evidence="2" key="2">
    <citation type="submission" date="2021-04" db="EMBL/GenBank/DDBJ databases">
        <authorList>
            <person name="Gilroy R."/>
        </authorList>
    </citation>
    <scope>NUCLEOTIDE SEQUENCE</scope>
    <source>
        <strain evidence="2">ChiBcec2-3848</strain>
    </source>
</reference>
<evidence type="ECO:0000313" key="3">
    <source>
        <dbReference type="Proteomes" id="UP000823886"/>
    </source>
</evidence>
<name>A0A9D2PMX2_9FIRM</name>
<dbReference type="InterPro" id="IPR058709">
    <property type="entry name" value="BSH_RND-rel"/>
</dbReference>
<evidence type="ECO:0000259" key="1">
    <source>
        <dbReference type="Pfam" id="PF26018"/>
    </source>
</evidence>
<feature type="domain" description="RND related barrel-sandwich hybrid" evidence="1">
    <location>
        <begin position="47"/>
        <end position="229"/>
    </location>
</feature>
<evidence type="ECO:0000313" key="2">
    <source>
        <dbReference type="EMBL" id="HJC63154.1"/>
    </source>
</evidence>
<protein>
    <recommendedName>
        <fullName evidence="1">RND related barrel-sandwich hybrid domain-containing protein</fullName>
    </recommendedName>
</protein>
<dbReference type="Pfam" id="PF26018">
    <property type="entry name" value="BSH_RND_rel"/>
    <property type="match status" value="1"/>
</dbReference>
<organism evidence="2 3">
    <name type="scientific">Candidatus Blautia merdavium</name>
    <dbReference type="NCBI Taxonomy" id="2838494"/>
    <lineage>
        <taxon>Bacteria</taxon>
        <taxon>Bacillati</taxon>
        <taxon>Bacillota</taxon>
        <taxon>Clostridia</taxon>
        <taxon>Lachnospirales</taxon>
        <taxon>Lachnospiraceae</taxon>
        <taxon>Blautia</taxon>
    </lineage>
</organism>
<gene>
    <name evidence="2" type="ORF">H9753_05995</name>
</gene>
<comment type="caution">
    <text evidence="2">The sequence shown here is derived from an EMBL/GenBank/DDBJ whole genome shotgun (WGS) entry which is preliminary data.</text>
</comment>